<evidence type="ECO:0000256" key="3">
    <source>
        <dbReference type="ARBA" id="ARBA00022741"/>
    </source>
</evidence>
<keyword evidence="3 6" id="KW-0547">Nucleotide-binding</keyword>
<evidence type="ECO:0000256" key="2">
    <source>
        <dbReference type="ARBA" id="ARBA00022598"/>
    </source>
</evidence>
<evidence type="ECO:0000256" key="6">
    <source>
        <dbReference type="HAMAP-Rule" id="MF_01926"/>
    </source>
</evidence>
<comment type="pathway">
    <text evidence="6">Purine metabolism; IMP biosynthesis via de novo pathway; 5-amino-1-(5-phospho-D-ribosyl)imidazole from N(2)-formyl-N(1)-(5-phospho-D-ribosyl)glycinamide: step 1/2.</text>
</comment>
<keyword evidence="2 6" id="KW-0436">Ligase</keyword>
<comment type="catalytic activity">
    <reaction evidence="6">
        <text>N(2)-formyl-N(1)-(5-phospho-beta-D-ribosyl)glycinamide + L-glutamine + ATP + H2O = 2-formamido-N(1)-(5-O-phospho-beta-D-ribosyl)acetamidine + L-glutamate + ADP + phosphate + H(+)</text>
        <dbReference type="Rhea" id="RHEA:17129"/>
        <dbReference type="ChEBI" id="CHEBI:15377"/>
        <dbReference type="ChEBI" id="CHEBI:15378"/>
        <dbReference type="ChEBI" id="CHEBI:29985"/>
        <dbReference type="ChEBI" id="CHEBI:30616"/>
        <dbReference type="ChEBI" id="CHEBI:43474"/>
        <dbReference type="ChEBI" id="CHEBI:58359"/>
        <dbReference type="ChEBI" id="CHEBI:147286"/>
        <dbReference type="ChEBI" id="CHEBI:147287"/>
        <dbReference type="ChEBI" id="CHEBI:456216"/>
        <dbReference type="EC" id="6.3.5.3"/>
    </reaction>
</comment>
<evidence type="ECO:0000256" key="5">
    <source>
        <dbReference type="ARBA" id="ARBA00022840"/>
    </source>
</evidence>
<dbReference type="Gene3D" id="3.30.1280.10">
    <property type="entry name" value="Phosphoribosylformylglycinamidine synthase subunit PurS"/>
    <property type="match status" value="1"/>
</dbReference>
<dbReference type="PANTHER" id="PTHR34696:SF1">
    <property type="entry name" value="PHOSPHORIBOSYLFORMYLGLYCINAMIDINE SYNTHASE SUBUNIT PURS"/>
    <property type="match status" value="1"/>
</dbReference>
<protein>
    <recommendedName>
        <fullName evidence="6">Phosphoribosylformylglycinamidine synthase subunit PurS</fullName>
        <shortName evidence="6">FGAM synthase</shortName>
        <ecNumber evidence="6">6.3.5.3</ecNumber>
    </recommendedName>
    <alternativeName>
        <fullName evidence="6">Formylglycinamide ribonucleotide amidotransferase subunit III</fullName>
        <shortName evidence="6">FGAR amidotransferase III</shortName>
        <shortName evidence="6">FGAR-AT III</shortName>
    </alternativeName>
    <alternativeName>
        <fullName evidence="6">Phosphoribosylformylglycinamidine synthase subunit III</fullName>
    </alternativeName>
</protein>
<evidence type="ECO:0000256" key="4">
    <source>
        <dbReference type="ARBA" id="ARBA00022755"/>
    </source>
</evidence>
<dbReference type="SUPFAM" id="SSF82697">
    <property type="entry name" value="PurS-like"/>
    <property type="match status" value="1"/>
</dbReference>
<keyword evidence="1 6" id="KW-0963">Cytoplasm</keyword>
<dbReference type="GO" id="GO:0005524">
    <property type="term" value="F:ATP binding"/>
    <property type="evidence" value="ECO:0007669"/>
    <property type="project" value="UniProtKB-UniRule"/>
</dbReference>
<comment type="subcellular location">
    <subcellularLocation>
        <location evidence="6">Cytoplasm</location>
    </subcellularLocation>
</comment>
<name>A0A7X6DRZ0_9BACT</name>
<sequence>MRAKIYITLKSGILDPQGKAIEHALSVLGFKGVKEARVGKYMELVLAPGPIDQVEKSIKEMCEKLLANTVIETYRYELDPKE</sequence>
<dbReference type="InterPro" id="IPR036604">
    <property type="entry name" value="PurS-like_sf"/>
</dbReference>
<dbReference type="NCBIfam" id="NF004630">
    <property type="entry name" value="PRK05974.1"/>
    <property type="match status" value="1"/>
</dbReference>
<dbReference type="Pfam" id="PF02700">
    <property type="entry name" value="PurS"/>
    <property type="match status" value="1"/>
</dbReference>
<evidence type="ECO:0000313" key="7">
    <source>
        <dbReference type="EMBL" id="NKE72301.1"/>
    </source>
</evidence>
<proteinExistence type="inferred from homology"/>
<reference evidence="7 8" key="1">
    <citation type="journal article" date="2020" name="Nature">
        <title>Bacterial chemolithoautotrophy via manganese oxidation.</title>
        <authorList>
            <person name="Yu H."/>
            <person name="Leadbetter J.R."/>
        </authorList>
    </citation>
    <scope>NUCLEOTIDE SEQUENCE [LARGE SCALE GENOMIC DNA]</scope>
    <source>
        <strain evidence="7 8">Mn-1</strain>
    </source>
</reference>
<dbReference type="InterPro" id="IPR003850">
    <property type="entry name" value="PurS"/>
</dbReference>
<dbReference type="RefSeq" id="WP_168061812.1">
    <property type="nucleotide sequence ID" value="NZ_VTOW01000003.1"/>
</dbReference>
<evidence type="ECO:0000256" key="1">
    <source>
        <dbReference type="ARBA" id="ARBA00022490"/>
    </source>
</evidence>
<keyword evidence="4 6" id="KW-0658">Purine biosynthesis</keyword>
<dbReference type="EC" id="6.3.5.3" evidence="6"/>
<accession>A0A7X6DRZ0</accession>
<keyword evidence="5 6" id="KW-0067">ATP-binding</keyword>
<dbReference type="Proteomes" id="UP000534783">
    <property type="component" value="Unassembled WGS sequence"/>
</dbReference>
<comment type="function">
    <text evidence="6">Part of the phosphoribosylformylglycinamidine synthase complex involved in the purines biosynthetic pathway. Catalyzes the ATP-dependent conversion of formylglycinamide ribonucleotide (FGAR) and glutamine to yield formylglycinamidine ribonucleotide (FGAM) and glutamate. The FGAM synthase complex is composed of three subunits. PurQ produces an ammonia molecule by converting glutamine to glutamate. PurL transfers the ammonia molecule to FGAR to form FGAM in an ATP-dependent manner. PurS interacts with PurQ and PurL and is thought to assist in the transfer of the ammonia molecule from PurQ to PurL.</text>
</comment>
<evidence type="ECO:0000313" key="8">
    <source>
        <dbReference type="Proteomes" id="UP000534783"/>
    </source>
</evidence>
<comment type="subunit">
    <text evidence="6">Part of the FGAM synthase complex composed of 1 PurL, 1 PurQ and 2 PurS subunits.</text>
</comment>
<keyword evidence="8" id="KW-1185">Reference proteome</keyword>
<dbReference type="UniPathway" id="UPA00074">
    <property type="reaction ID" value="UER00128"/>
</dbReference>
<dbReference type="NCBIfam" id="TIGR00302">
    <property type="entry name" value="phosphoribosylformylglycinamidine synthase subunit PurS"/>
    <property type="match status" value="1"/>
</dbReference>
<dbReference type="EMBL" id="VTOW01000003">
    <property type="protein sequence ID" value="NKE72301.1"/>
    <property type="molecule type" value="Genomic_DNA"/>
</dbReference>
<dbReference type="AlphaFoldDB" id="A0A7X6DRZ0"/>
<dbReference type="HAMAP" id="MF_01926">
    <property type="entry name" value="PurS"/>
    <property type="match status" value="1"/>
</dbReference>
<gene>
    <name evidence="6 7" type="primary">purS</name>
    <name evidence="7" type="ORF">MNODULE_16245</name>
</gene>
<dbReference type="GO" id="GO:0004642">
    <property type="term" value="F:phosphoribosylformylglycinamidine synthase activity"/>
    <property type="evidence" value="ECO:0007669"/>
    <property type="project" value="UniProtKB-UniRule"/>
</dbReference>
<dbReference type="GO" id="GO:0005737">
    <property type="term" value="C:cytoplasm"/>
    <property type="evidence" value="ECO:0007669"/>
    <property type="project" value="UniProtKB-SubCell"/>
</dbReference>
<dbReference type="PANTHER" id="PTHR34696">
    <property type="entry name" value="PHOSPHORIBOSYLFORMYLGLYCINAMIDINE SYNTHASE SUBUNIT PURS"/>
    <property type="match status" value="1"/>
</dbReference>
<dbReference type="GO" id="GO:0006189">
    <property type="term" value="P:'de novo' IMP biosynthetic process"/>
    <property type="evidence" value="ECO:0007669"/>
    <property type="project" value="UniProtKB-UniRule"/>
</dbReference>
<organism evidence="7 8">
    <name type="scientific">Candidatus Manganitrophus noduliformans</name>
    <dbReference type="NCBI Taxonomy" id="2606439"/>
    <lineage>
        <taxon>Bacteria</taxon>
        <taxon>Pseudomonadati</taxon>
        <taxon>Nitrospirota</taxon>
        <taxon>Nitrospiria</taxon>
        <taxon>Candidatus Troglogloeales</taxon>
        <taxon>Candidatus Manganitrophaceae</taxon>
        <taxon>Candidatus Manganitrophus</taxon>
    </lineage>
</organism>
<comment type="caution">
    <text evidence="7">The sequence shown here is derived from an EMBL/GenBank/DDBJ whole genome shotgun (WGS) entry which is preliminary data.</text>
</comment>
<comment type="similarity">
    <text evidence="6">Belongs to the PurS family.</text>
</comment>